<evidence type="ECO:0000256" key="2">
    <source>
        <dbReference type="ARBA" id="ARBA00004533"/>
    </source>
</evidence>
<comment type="similarity">
    <text evidence="11">Belongs to the ABC transporter superfamily.</text>
</comment>
<dbReference type="CDD" id="cd03215">
    <property type="entry name" value="ABC_Carb_Monos_II"/>
    <property type="match status" value="1"/>
</dbReference>
<protein>
    <recommendedName>
        <fullName evidence="11">Ribose/galactose/methyl galactoside import ATP-binding protein</fullName>
        <ecNumber evidence="11">7.5.2.11</ecNumber>
    </recommendedName>
</protein>
<evidence type="ECO:0000256" key="6">
    <source>
        <dbReference type="ARBA" id="ARBA00022737"/>
    </source>
</evidence>
<dbReference type="CDD" id="cd03216">
    <property type="entry name" value="ABC_Carb_Monos_I"/>
    <property type="match status" value="1"/>
</dbReference>
<dbReference type="GO" id="GO:0043211">
    <property type="term" value="F:ABC-type carbohydrate transporter activity"/>
    <property type="evidence" value="ECO:0007669"/>
    <property type="project" value="UniProtKB-UniRule"/>
</dbReference>
<evidence type="ECO:0000256" key="9">
    <source>
        <dbReference type="ARBA" id="ARBA00022967"/>
    </source>
</evidence>
<sequence length="511" mass="56810">MAEQYRLEMVGVSKSFPGVKALDGISLKVRPGTVHALMGENGAGKSTLMKCLFGIYKMDEGKVFIDGEQVNIANPDEALKKGLAMVHQELQPIPDRSIAENMYLGRYPMKGVGPLRMINHKKMNEEAEKWLRNVKMDFDPKMKLGTLSIGQMQSVEIAKAVSQNAKLVILDEPTSSLTDNEVEALFRIIRDLKSRGVSMIYISHKMAELRQISDDITIMRDGTYVGSWKMADISDDEIVKQMVGRELTNVYPPKEDYRTNETVLKVEHLCSIHERSFQDCSFELKRGEILGFGGLVGAQRTEMMEAIFGMRHVASGKIEVLGKEVTIKRPEDAIDDSIGMITEDRRGTGILGCLSINDNTAIASYKHYTNAGVIDQKKVDAVVQDSIKKLNIKTPSGKTLIQSLSGGNQQKVIIARWLANNPDILIMDEPTRGIDVGAKYEIYQIMIDLVKQGKSIIMISSEMPELIGMSNRIIVMCNGHITGELEGEEATQEQIMACATQFDLRGKSAEK</sequence>
<dbReference type="InterPro" id="IPR050107">
    <property type="entry name" value="ABC_carbohydrate_import_ATPase"/>
</dbReference>
<evidence type="ECO:0000256" key="3">
    <source>
        <dbReference type="ARBA" id="ARBA00022448"/>
    </source>
</evidence>
<dbReference type="AlphaFoldDB" id="A0AAE3AU89"/>
<keyword evidence="14" id="KW-1185">Reference proteome</keyword>
<dbReference type="GO" id="GO:0016887">
    <property type="term" value="F:ATP hydrolysis activity"/>
    <property type="evidence" value="ECO:0007669"/>
    <property type="project" value="InterPro"/>
</dbReference>
<organism evidence="13 14">
    <name type="scientific">Brotaphodocola catenula</name>
    <dbReference type="NCBI Taxonomy" id="2885361"/>
    <lineage>
        <taxon>Bacteria</taxon>
        <taxon>Bacillati</taxon>
        <taxon>Bacillota</taxon>
        <taxon>Clostridia</taxon>
        <taxon>Lachnospirales</taxon>
        <taxon>Lachnospiraceae</taxon>
        <taxon>Brotaphodocola</taxon>
    </lineage>
</organism>
<reference evidence="13" key="1">
    <citation type="submission" date="2021-10" db="EMBL/GenBank/DDBJ databases">
        <title>Anaerobic single-cell dispensing facilitates the cultivation of human gut bacteria.</title>
        <authorList>
            <person name="Afrizal A."/>
        </authorList>
    </citation>
    <scope>NUCLEOTIDE SEQUENCE</scope>
    <source>
        <strain evidence="13">CLA-AA-H274</strain>
    </source>
</reference>
<evidence type="ECO:0000256" key="7">
    <source>
        <dbReference type="ARBA" id="ARBA00022741"/>
    </source>
</evidence>
<dbReference type="SMART" id="SM00382">
    <property type="entry name" value="AAA"/>
    <property type="match status" value="2"/>
</dbReference>
<proteinExistence type="inferred from homology"/>
<keyword evidence="3 11" id="KW-0813">Transport</keyword>
<dbReference type="InterPro" id="IPR003593">
    <property type="entry name" value="AAA+_ATPase"/>
</dbReference>
<dbReference type="InterPro" id="IPR003439">
    <property type="entry name" value="ABC_transporter-like_ATP-bd"/>
</dbReference>
<accession>A0AAE3AU89</accession>
<dbReference type="GO" id="GO:0005524">
    <property type="term" value="F:ATP binding"/>
    <property type="evidence" value="ECO:0007669"/>
    <property type="project" value="UniProtKB-UniRule"/>
</dbReference>
<dbReference type="PROSITE" id="PS00211">
    <property type="entry name" value="ABC_TRANSPORTER_1"/>
    <property type="match status" value="1"/>
</dbReference>
<dbReference type="PANTHER" id="PTHR43790:SF7">
    <property type="entry name" value="GALACTOSE_METHYL GALACTOSIDE IMPORT ATP-BINDING PROTEIN MGLA"/>
    <property type="match status" value="1"/>
</dbReference>
<evidence type="ECO:0000256" key="1">
    <source>
        <dbReference type="ARBA" id="ARBA00004202"/>
    </source>
</evidence>
<dbReference type="FunFam" id="3.40.50.300:FF:000127">
    <property type="entry name" value="Ribose import ATP-binding protein RbsA"/>
    <property type="match status" value="1"/>
</dbReference>
<dbReference type="Proteomes" id="UP001198962">
    <property type="component" value="Unassembled WGS sequence"/>
</dbReference>
<dbReference type="InterPro" id="IPR027417">
    <property type="entry name" value="P-loop_NTPase"/>
</dbReference>
<comment type="subcellular location">
    <subcellularLocation>
        <location evidence="2">Cell inner membrane</location>
    </subcellularLocation>
    <subcellularLocation>
        <location evidence="1 11">Cell membrane</location>
        <topology evidence="1 11">Peripheral membrane protein</topology>
    </subcellularLocation>
</comment>
<keyword evidence="7 11" id="KW-0547">Nucleotide-binding</keyword>
<dbReference type="GO" id="GO:0005886">
    <property type="term" value="C:plasma membrane"/>
    <property type="evidence" value="ECO:0007669"/>
    <property type="project" value="UniProtKB-SubCell"/>
</dbReference>
<evidence type="ECO:0000256" key="10">
    <source>
        <dbReference type="ARBA" id="ARBA00023136"/>
    </source>
</evidence>
<evidence type="ECO:0000256" key="11">
    <source>
        <dbReference type="RuleBase" id="RU367029"/>
    </source>
</evidence>
<dbReference type="Pfam" id="PF00005">
    <property type="entry name" value="ABC_tran"/>
    <property type="match status" value="2"/>
</dbReference>
<name>A0AAE3AU89_9FIRM</name>
<keyword evidence="4 11" id="KW-1003">Cell membrane</keyword>
<keyword evidence="5 11" id="KW-0762">Sugar transport</keyword>
<feature type="domain" description="ABC transporter" evidence="12">
    <location>
        <begin position="257"/>
        <end position="503"/>
    </location>
</feature>
<dbReference type="FunFam" id="3.40.50.300:FF:000126">
    <property type="entry name" value="Galactose/methyl galactoside import ATP-binding protein MglA"/>
    <property type="match status" value="1"/>
</dbReference>
<evidence type="ECO:0000313" key="14">
    <source>
        <dbReference type="Proteomes" id="UP001198962"/>
    </source>
</evidence>
<dbReference type="SUPFAM" id="SSF52540">
    <property type="entry name" value="P-loop containing nucleoside triphosphate hydrolases"/>
    <property type="match status" value="2"/>
</dbReference>
<dbReference type="EC" id="7.5.2.11" evidence="11"/>
<keyword evidence="9 11" id="KW-1278">Translocase</keyword>
<evidence type="ECO:0000256" key="4">
    <source>
        <dbReference type="ARBA" id="ARBA00022475"/>
    </source>
</evidence>
<comment type="caution">
    <text evidence="13">The sequence shown here is derived from an EMBL/GenBank/DDBJ whole genome shotgun (WGS) entry which is preliminary data.</text>
</comment>
<dbReference type="PROSITE" id="PS50893">
    <property type="entry name" value="ABC_TRANSPORTER_2"/>
    <property type="match status" value="2"/>
</dbReference>
<feature type="domain" description="ABC transporter" evidence="12">
    <location>
        <begin position="7"/>
        <end position="246"/>
    </location>
</feature>
<evidence type="ECO:0000256" key="8">
    <source>
        <dbReference type="ARBA" id="ARBA00022840"/>
    </source>
</evidence>
<evidence type="ECO:0000256" key="5">
    <source>
        <dbReference type="ARBA" id="ARBA00022597"/>
    </source>
</evidence>
<evidence type="ECO:0000259" key="12">
    <source>
        <dbReference type="PROSITE" id="PS50893"/>
    </source>
</evidence>
<dbReference type="Gene3D" id="3.40.50.300">
    <property type="entry name" value="P-loop containing nucleotide triphosphate hydrolases"/>
    <property type="match status" value="2"/>
</dbReference>
<comment type="catalytic activity">
    <reaction evidence="11">
        <text>D-galactose(out) + ATP + H2O = D-galactose(in) + ADP + phosphate + H(+)</text>
        <dbReference type="Rhea" id="RHEA:60156"/>
        <dbReference type="ChEBI" id="CHEBI:4139"/>
        <dbReference type="ChEBI" id="CHEBI:15377"/>
        <dbReference type="ChEBI" id="CHEBI:15378"/>
        <dbReference type="ChEBI" id="CHEBI:30616"/>
        <dbReference type="ChEBI" id="CHEBI:43474"/>
        <dbReference type="ChEBI" id="CHEBI:456216"/>
        <dbReference type="EC" id="7.5.2.11"/>
    </reaction>
</comment>
<dbReference type="RefSeq" id="WP_308451741.1">
    <property type="nucleotide sequence ID" value="NZ_JAJEPU010000036.1"/>
</dbReference>
<dbReference type="EMBL" id="JAJEPU010000036">
    <property type="protein sequence ID" value="MCC2165432.1"/>
    <property type="molecule type" value="Genomic_DNA"/>
</dbReference>
<keyword evidence="8 11" id="KW-0067">ATP-binding</keyword>
<keyword evidence="10 11" id="KW-0472">Membrane</keyword>
<dbReference type="GO" id="GO:0015749">
    <property type="term" value="P:monosaccharide transmembrane transport"/>
    <property type="evidence" value="ECO:0007669"/>
    <property type="project" value="UniProtKB-ARBA"/>
</dbReference>
<keyword evidence="6" id="KW-0677">Repeat</keyword>
<comment type="function">
    <text evidence="11">Part of an ABC transporter complex involved in carbohydrate import. Could be involved in ribose, galactose and/or methyl galactoside import. Responsible for energy coupling to the transport system.</text>
</comment>
<dbReference type="InterPro" id="IPR017871">
    <property type="entry name" value="ABC_transporter-like_CS"/>
</dbReference>
<gene>
    <name evidence="13" type="ORF">LKD32_11225</name>
</gene>
<dbReference type="PANTHER" id="PTHR43790">
    <property type="entry name" value="CARBOHYDRATE TRANSPORT ATP-BINDING PROTEIN MG119-RELATED"/>
    <property type="match status" value="1"/>
</dbReference>
<evidence type="ECO:0000313" key="13">
    <source>
        <dbReference type="EMBL" id="MCC2165432.1"/>
    </source>
</evidence>